<reference evidence="2" key="2">
    <citation type="submission" date="2020-09" db="EMBL/GenBank/DDBJ databases">
        <authorList>
            <person name="Sun Q."/>
            <person name="Ohkuma M."/>
        </authorList>
    </citation>
    <scope>NUCLEOTIDE SEQUENCE</scope>
    <source>
        <strain evidence="2">JCM 4234</strain>
    </source>
</reference>
<reference evidence="2" key="1">
    <citation type="journal article" date="2014" name="Int. J. Syst. Evol. Microbiol.">
        <title>Complete genome sequence of Corynebacterium casei LMG S-19264T (=DSM 44701T), isolated from a smear-ripened cheese.</title>
        <authorList>
            <consortium name="US DOE Joint Genome Institute (JGI-PGF)"/>
            <person name="Walter F."/>
            <person name="Albersmeier A."/>
            <person name="Kalinowski J."/>
            <person name="Ruckert C."/>
        </authorList>
    </citation>
    <scope>NUCLEOTIDE SEQUENCE</scope>
    <source>
        <strain evidence="2">JCM 4234</strain>
    </source>
</reference>
<name>A0A918GUA4_STRGD</name>
<keyword evidence="3" id="KW-1185">Reference proteome</keyword>
<organism evidence="2 3">
    <name type="scientific">Streptomyces griseoviridis</name>
    <dbReference type="NCBI Taxonomy" id="45398"/>
    <lineage>
        <taxon>Bacteria</taxon>
        <taxon>Bacillati</taxon>
        <taxon>Actinomycetota</taxon>
        <taxon>Actinomycetes</taxon>
        <taxon>Kitasatosporales</taxon>
        <taxon>Streptomycetaceae</taxon>
        <taxon>Streptomyces</taxon>
    </lineage>
</organism>
<accession>A0A918GUA4</accession>
<dbReference type="Proteomes" id="UP000653493">
    <property type="component" value="Unassembled WGS sequence"/>
</dbReference>
<feature type="compositionally biased region" description="Basic and acidic residues" evidence="1">
    <location>
        <begin position="38"/>
        <end position="50"/>
    </location>
</feature>
<proteinExistence type="predicted"/>
<dbReference type="AlphaFoldDB" id="A0A918GUA4"/>
<sequence>MGRALSTSPWQRTVAVRDATSRAGRLLAASGGVVGDAVRHGAGDTGETRRFVRGTPRVPGPPRYGPARHAVSGTRRPPGDRALGGRSGRAAVVRVGYLDSTRPTGVALSASTAVARGQAGSRGYSSLRR</sequence>
<evidence type="ECO:0000313" key="2">
    <source>
        <dbReference type="EMBL" id="GGS64135.1"/>
    </source>
</evidence>
<evidence type="ECO:0000256" key="1">
    <source>
        <dbReference type="SAM" id="MobiDB-lite"/>
    </source>
</evidence>
<comment type="caution">
    <text evidence="2">The sequence shown here is derived from an EMBL/GenBank/DDBJ whole genome shotgun (WGS) entry which is preliminary data.</text>
</comment>
<protein>
    <submittedName>
        <fullName evidence="2">Uncharacterized protein</fullName>
    </submittedName>
</protein>
<gene>
    <name evidence="2" type="ORF">GCM10010238_61500</name>
</gene>
<evidence type="ECO:0000313" key="3">
    <source>
        <dbReference type="Proteomes" id="UP000653493"/>
    </source>
</evidence>
<feature type="region of interest" description="Disordered" evidence="1">
    <location>
        <begin position="38"/>
        <end position="87"/>
    </location>
</feature>
<dbReference type="EMBL" id="BMSL01000029">
    <property type="protein sequence ID" value="GGS64135.1"/>
    <property type="molecule type" value="Genomic_DNA"/>
</dbReference>